<dbReference type="AlphaFoldDB" id="A0A1Y2HP39"/>
<sequence length="726" mass="80823">MNSQSTIPSPTLSALSGAMRGLDLGLDLPTAASGSKAVPFDLLEPLLSAAMRHAASIHAAPDKSSLIEAIHACLTAAFPSTHLIRVALATRGCPPKFTSFAERGDLHTLDLFARFKVLDPESPDGKRVFWAAVAANQVKVLDWWAKVRGWRVASESLLVSATAAAEDGKRSVEPTDPLSRAVRKASVDAIAWLVDHPDVVGNACKSEMLSPGRPATGAMTDVGVAELVCTGHKALALRWIRSRYHVGMLERSATRNLPKWDKYIPDPLARRGWSSRLMQVVGTRGLLDMLKALVDGGDMYKDMVEDNGSFIVREAIRKSHLHVLEWWFDHGQPWDLEITDLVAWASECNDPVAVLDLWKRRAVGSVQASLNYAGAHGPHTIRILDWLCASGLDVKYSQDAMDFASQHGNLEVLNWWRTSGLELKYTEAAMDLAPDHKVLDWWLNSGLELKYSTKAMDFQQDRKMMDWWRNQHFERGLQLKYTAVPLDRASSAEDIQVLIWWTDSGLPMRAERALLCALLDDKHGMVDWWMTNAGPDLLEVMAAKAWAHAFSNGLISLLDKCERLGLPATKDTKIIDECVHVGALQWWAERFDSLPFAYTERALAKASESGRVDLLEWWDESGLELLYDETAMDLASASGHTDVLEWWFLSGLELEYTEATMDQASIKGRTDILTWWFQSGLELKYTGAAMETSKVSHYAKVNKWWKRSGLALPAVKSSVDLLSSSS</sequence>
<dbReference type="PANTHER" id="PTHR46586">
    <property type="entry name" value="ANKYRIN REPEAT-CONTAINING PROTEIN"/>
    <property type="match status" value="1"/>
</dbReference>
<reference evidence="1 2" key="1">
    <citation type="submission" date="2016-07" db="EMBL/GenBank/DDBJ databases">
        <title>Pervasive Adenine N6-methylation of Active Genes in Fungi.</title>
        <authorList>
            <consortium name="DOE Joint Genome Institute"/>
            <person name="Mondo S.J."/>
            <person name="Dannebaum R.O."/>
            <person name="Kuo R.C."/>
            <person name="Labutti K."/>
            <person name="Haridas S."/>
            <person name="Kuo A."/>
            <person name="Salamov A."/>
            <person name="Ahrendt S.R."/>
            <person name="Lipzen A."/>
            <person name="Sullivan W."/>
            <person name="Andreopoulos W.B."/>
            <person name="Clum A."/>
            <person name="Lindquist E."/>
            <person name="Daum C."/>
            <person name="Ramamoorthy G.K."/>
            <person name="Gryganskyi A."/>
            <person name="Culley D."/>
            <person name="Magnuson J.K."/>
            <person name="James T.Y."/>
            <person name="O'Malley M.A."/>
            <person name="Stajich J.E."/>
            <person name="Spatafora J.W."/>
            <person name="Visel A."/>
            <person name="Grigoriev I.V."/>
        </authorList>
    </citation>
    <scope>NUCLEOTIDE SEQUENCE [LARGE SCALE GENOMIC DNA]</scope>
    <source>
        <strain evidence="1 2">PL171</strain>
    </source>
</reference>
<dbReference type="Proteomes" id="UP000193411">
    <property type="component" value="Unassembled WGS sequence"/>
</dbReference>
<dbReference type="SUPFAM" id="SSF140860">
    <property type="entry name" value="Pseudo ankyrin repeat-like"/>
    <property type="match status" value="1"/>
</dbReference>
<accession>A0A1Y2HP39</accession>
<dbReference type="InterPro" id="IPR036770">
    <property type="entry name" value="Ankyrin_rpt-contain_sf"/>
</dbReference>
<organism evidence="1 2">
    <name type="scientific">Catenaria anguillulae PL171</name>
    <dbReference type="NCBI Taxonomy" id="765915"/>
    <lineage>
        <taxon>Eukaryota</taxon>
        <taxon>Fungi</taxon>
        <taxon>Fungi incertae sedis</taxon>
        <taxon>Blastocladiomycota</taxon>
        <taxon>Blastocladiomycetes</taxon>
        <taxon>Blastocladiales</taxon>
        <taxon>Catenariaceae</taxon>
        <taxon>Catenaria</taxon>
    </lineage>
</organism>
<dbReference type="Gene3D" id="1.25.40.20">
    <property type="entry name" value="Ankyrin repeat-containing domain"/>
    <property type="match status" value="1"/>
</dbReference>
<dbReference type="EMBL" id="MCFL01000017">
    <property type="protein sequence ID" value="ORZ36340.1"/>
    <property type="molecule type" value="Genomic_DNA"/>
</dbReference>
<protein>
    <recommendedName>
        <fullName evidence="3">Ankyrin repeat-containing domain protein</fullName>
    </recommendedName>
</protein>
<name>A0A1Y2HP39_9FUNG</name>
<dbReference type="PANTHER" id="PTHR46586:SF3">
    <property type="entry name" value="ANKYRIN REPEAT-CONTAINING PROTEIN"/>
    <property type="match status" value="1"/>
</dbReference>
<comment type="caution">
    <text evidence="1">The sequence shown here is derived from an EMBL/GenBank/DDBJ whole genome shotgun (WGS) entry which is preliminary data.</text>
</comment>
<gene>
    <name evidence="1" type="ORF">BCR44DRAFT_73414</name>
</gene>
<evidence type="ECO:0000313" key="1">
    <source>
        <dbReference type="EMBL" id="ORZ36340.1"/>
    </source>
</evidence>
<evidence type="ECO:0000313" key="2">
    <source>
        <dbReference type="Proteomes" id="UP000193411"/>
    </source>
</evidence>
<dbReference type="OrthoDB" id="60283at2759"/>
<dbReference type="InterPro" id="IPR052050">
    <property type="entry name" value="SecEffector_AnkRepeat"/>
</dbReference>
<keyword evidence="2" id="KW-1185">Reference proteome</keyword>
<proteinExistence type="predicted"/>
<dbReference type="STRING" id="765915.A0A1Y2HP39"/>
<evidence type="ECO:0008006" key="3">
    <source>
        <dbReference type="Google" id="ProtNLM"/>
    </source>
</evidence>